<evidence type="ECO:0000313" key="4">
    <source>
        <dbReference type="EMBL" id="SCE90839.1"/>
    </source>
</evidence>
<gene>
    <name evidence="4" type="ORF">GA0070214_103186</name>
</gene>
<feature type="region of interest" description="Disordered" evidence="1">
    <location>
        <begin position="161"/>
        <end position="209"/>
    </location>
</feature>
<feature type="chain" id="PRO_5008706615" evidence="3">
    <location>
        <begin position="25"/>
        <end position="243"/>
    </location>
</feature>
<accession>A0A1C4W467</accession>
<dbReference type="NCBIfam" id="TIGR01167">
    <property type="entry name" value="LPXTG_anchor"/>
    <property type="match status" value="1"/>
</dbReference>
<evidence type="ECO:0000313" key="5">
    <source>
        <dbReference type="Proteomes" id="UP000199629"/>
    </source>
</evidence>
<organism evidence="4 5">
    <name type="scientific">Micromonospora chaiyaphumensis</name>
    <dbReference type="NCBI Taxonomy" id="307119"/>
    <lineage>
        <taxon>Bacteria</taxon>
        <taxon>Bacillati</taxon>
        <taxon>Actinomycetota</taxon>
        <taxon>Actinomycetes</taxon>
        <taxon>Micromonosporales</taxon>
        <taxon>Micromonosporaceae</taxon>
        <taxon>Micromonospora</taxon>
    </lineage>
</organism>
<dbReference type="EMBL" id="FMCS01000003">
    <property type="protein sequence ID" value="SCE90839.1"/>
    <property type="molecule type" value="Genomic_DNA"/>
</dbReference>
<name>A0A1C4W467_9ACTN</name>
<reference evidence="5" key="1">
    <citation type="submission" date="2016-06" db="EMBL/GenBank/DDBJ databases">
        <authorList>
            <person name="Varghese N."/>
            <person name="Submissions Spin"/>
        </authorList>
    </citation>
    <scope>NUCLEOTIDE SEQUENCE [LARGE SCALE GENOMIC DNA]</scope>
    <source>
        <strain evidence="5">DSM 45246</strain>
    </source>
</reference>
<keyword evidence="5" id="KW-1185">Reference proteome</keyword>
<feature type="signal peptide" evidence="3">
    <location>
        <begin position="1"/>
        <end position="24"/>
    </location>
</feature>
<dbReference type="Pfam" id="PF03752">
    <property type="entry name" value="ALF"/>
    <property type="match status" value="1"/>
</dbReference>
<evidence type="ECO:0000256" key="3">
    <source>
        <dbReference type="SAM" id="SignalP"/>
    </source>
</evidence>
<keyword evidence="2" id="KW-0812">Transmembrane</keyword>
<feature type="compositionally biased region" description="Gly residues" evidence="1">
    <location>
        <begin position="197"/>
        <end position="207"/>
    </location>
</feature>
<keyword evidence="2" id="KW-0472">Membrane</keyword>
<feature type="compositionally biased region" description="Low complexity" evidence="1">
    <location>
        <begin position="161"/>
        <end position="196"/>
    </location>
</feature>
<keyword evidence="3" id="KW-0732">Signal</keyword>
<dbReference type="InterPro" id="IPR005506">
    <property type="entry name" value="DUF312_ALF"/>
</dbReference>
<dbReference type="Proteomes" id="UP000199629">
    <property type="component" value="Unassembled WGS sequence"/>
</dbReference>
<feature type="transmembrane region" description="Helical" evidence="2">
    <location>
        <begin position="216"/>
        <end position="234"/>
    </location>
</feature>
<proteinExistence type="predicted"/>
<evidence type="ECO:0000256" key="2">
    <source>
        <dbReference type="SAM" id="Phobius"/>
    </source>
</evidence>
<dbReference type="RefSeq" id="WP_091261756.1">
    <property type="nucleotide sequence ID" value="NZ_FMCS01000003.1"/>
</dbReference>
<sequence>MRWKIPAGVLMALAFLIPAAPAVAQTEPPGLNEACQTVERKVYKDIRELVTIDLDTATNVEVRVLANQILAAANADSLPVLPDAIQKRLDGTADDLRAFLKADVQNAWSTALRITVVRTLTGAGTNVKAAAQKALDEGTVDAYLAYLNNGLYAARALDCASQPTPTATSQPTPTPSATPSATTTSAPAPASSASPGAPGGGEGGGLPVTGDDTATVAGIGGALLLLGGAGYLIGRRRRSRFVA</sequence>
<dbReference type="AlphaFoldDB" id="A0A1C4W467"/>
<protein>
    <submittedName>
        <fullName evidence="4">LPXTG-motif cell wall anchor domain-containing protein</fullName>
    </submittedName>
</protein>
<evidence type="ECO:0000256" key="1">
    <source>
        <dbReference type="SAM" id="MobiDB-lite"/>
    </source>
</evidence>
<keyword evidence="2" id="KW-1133">Transmembrane helix</keyword>